<dbReference type="InterPro" id="IPR037171">
    <property type="entry name" value="NagB/RpiA_transferase-like"/>
</dbReference>
<dbReference type="GO" id="GO:0005524">
    <property type="term" value="F:ATP binding"/>
    <property type="evidence" value="ECO:0007669"/>
    <property type="project" value="UniProtKB-KW"/>
</dbReference>
<keyword evidence="5" id="KW-0479">Metal-binding</keyword>
<dbReference type="PIRSF" id="PIRSF006806">
    <property type="entry name" value="FTHF_cligase"/>
    <property type="match status" value="1"/>
</dbReference>
<evidence type="ECO:0000313" key="6">
    <source>
        <dbReference type="EMBL" id="GCB02356.1"/>
    </source>
</evidence>
<dbReference type="OrthoDB" id="9801938at2"/>
<dbReference type="NCBIfam" id="TIGR02727">
    <property type="entry name" value="MTHFS_bact"/>
    <property type="match status" value="1"/>
</dbReference>
<keyword evidence="6" id="KW-0436">Ligase</keyword>
<evidence type="ECO:0000256" key="4">
    <source>
        <dbReference type="PIRSR" id="PIRSR006806-1"/>
    </source>
</evidence>
<sequence length="208" mass="23862">MNKSELRKSLRQRRAAIGRTERRRAAVGLTRNALRHGLLTRYQRIGIYLAHGAEISTLSLINRALMLKRACYLPMLSFGRGRTLWFNRLQAGQTWVANRFGIPENTTTQQLHARQLDLLFMPLVGFDDGGNRIGMGGGFYDTTLAYLRRRQAWRKPFLVGVAFECQRISGELPHDPWDVPLDAVLTERGLYRFKRRNTLPALQDHLSA</sequence>
<dbReference type="GO" id="GO:0030272">
    <property type="term" value="F:5-formyltetrahydrofolate cyclo-ligase activity"/>
    <property type="evidence" value="ECO:0007669"/>
    <property type="project" value="UniProtKB-EC"/>
</dbReference>
<dbReference type="InterPro" id="IPR002698">
    <property type="entry name" value="FTHF_cligase"/>
</dbReference>
<accession>A0A401K0R2</accession>
<feature type="binding site" evidence="4">
    <location>
        <position position="54"/>
    </location>
    <ligand>
        <name>substrate</name>
    </ligand>
</feature>
<organism evidence="6 7">
    <name type="scientific">Sulfuriferula multivorans</name>
    <dbReference type="NCBI Taxonomy" id="1559896"/>
    <lineage>
        <taxon>Bacteria</taxon>
        <taxon>Pseudomonadati</taxon>
        <taxon>Pseudomonadota</taxon>
        <taxon>Betaproteobacteria</taxon>
        <taxon>Nitrosomonadales</taxon>
        <taxon>Sulfuricellaceae</taxon>
        <taxon>Sulfuriferula</taxon>
    </lineage>
</organism>
<keyword evidence="7" id="KW-1185">Reference proteome</keyword>
<dbReference type="PANTHER" id="PTHR23407:SF1">
    <property type="entry name" value="5-FORMYLTETRAHYDROFOLATE CYCLO-LIGASE"/>
    <property type="match status" value="1"/>
</dbReference>
<feature type="binding site" evidence="4">
    <location>
        <begin position="3"/>
        <end position="7"/>
    </location>
    <ligand>
        <name>ATP</name>
        <dbReference type="ChEBI" id="CHEBI:30616"/>
    </ligand>
</feature>
<name>A0A401K0R2_9PROT</name>
<dbReference type="Gene3D" id="3.40.50.10420">
    <property type="entry name" value="NagB/RpiA/CoA transferase-like"/>
    <property type="match status" value="1"/>
</dbReference>
<comment type="similarity">
    <text evidence="1 5">Belongs to the 5-formyltetrahydrofolate cyclo-ligase family.</text>
</comment>
<keyword evidence="2 4" id="KW-0547">Nucleotide-binding</keyword>
<dbReference type="InterPro" id="IPR024185">
    <property type="entry name" value="FTHF_cligase-like_sf"/>
</dbReference>
<dbReference type="Pfam" id="PF01812">
    <property type="entry name" value="5-FTHF_cyc-lig"/>
    <property type="match status" value="1"/>
</dbReference>
<comment type="catalytic activity">
    <reaction evidence="5">
        <text>(6S)-5-formyl-5,6,7,8-tetrahydrofolate + ATP = (6R)-5,10-methenyltetrahydrofolate + ADP + phosphate</text>
        <dbReference type="Rhea" id="RHEA:10488"/>
        <dbReference type="ChEBI" id="CHEBI:30616"/>
        <dbReference type="ChEBI" id="CHEBI:43474"/>
        <dbReference type="ChEBI" id="CHEBI:57455"/>
        <dbReference type="ChEBI" id="CHEBI:57457"/>
        <dbReference type="ChEBI" id="CHEBI:456216"/>
        <dbReference type="EC" id="6.3.3.2"/>
    </reaction>
</comment>
<dbReference type="PANTHER" id="PTHR23407">
    <property type="entry name" value="ATPASE INHIBITOR/5-FORMYLTETRAHYDROFOLATE CYCLO-LIGASE"/>
    <property type="match status" value="1"/>
</dbReference>
<evidence type="ECO:0000256" key="1">
    <source>
        <dbReference type="ARBA" id="ARBA00010638"/>
    </source>
</evidence>
<dbReference type="GO" id="GO:0046872">
    <property type="term" value="F:metal ion binding"/>
    <property type="evidence" value="ECO:0007669"/>
    <property type="project" value="UniProtKB-KW"/>
</dbReference>
<evidence type="ECO:0000256" key="2">
    <source>
        <dbReference type="ARBA" id="ARBA00022741"/>
    </source>
</evidence>
<dbReference type="Proteomes" id="UP000286806">
    <property type="component" value="Unassembled WGS sequence"/>
</dbReference>
<dbReference type="GO" id="GO:0009396">
    <property type="term" value="P:folic acid-containing compound biosynthetic process"/>
    <property type="evidence" value="ECO:0007669"/>
    <property type="project" value="TreeGrafter"/>
</dbReference>
<dbReference type="EMBL" id="BGOW01000050">
    <property type="protein sequence ID" value="GCB02356.1"/>
    <property type="molecule type" value="Genomic_DNA"/>
</dbReference>
<gene>
    <name evidence="6" type="ORF">SFMTTN_3473</name>
</gene>
<dbReference type="SUPFAM" id="SSF100950">
    <property type="entry name" value="NagB/RpiA/CoA transferase-like"/>
    <property type="match status" value="1"/>
</dbReference>
<feature type="binding site" evidence="4">
    <location>
        <position position="49"/>
    </location>
    <ligand>
        <name>substrate</name>
    </ligand>
</feature>
<comment type="cofactor">
    <cofactor evidence="5">
        <name>Mg(2+)</name>
        <dbReference type="ChEBI" id="CHEBI:18420"/>
    </cofactor>
</comment>
<evidence type="ECO:0000256" key="3">
    <source>
        <dbReference type="ARBA" id="ARBA00022840"/>
    </source>
</evidence>
<evidence type="ECO:0000313" key="7">
    <source>
        <dbReference type="Proteomes" id="UP000286806"/>
    </source>
</evidence>
<keyword evidence="3 4" id="KW-0067">ATP-binding</keyword>
<proteinExistence type="inferred from homology"/>
<dbReference type="GO" id="GO:0035999">
    <property type="term" value="P:tetrahydrofolate interconversion"/>
    <property type="evidence" value="ECO:0007669"/>
    <property type="project" value="TreeGrafter"/>
</dbReference>
<dbReference type="AlphaFoldDB" id="A0A401K0R2"/>
<keyword evidence="5" id="KW-0460">Magnesium</keyword>
<dbReference type="RefSeq" id="WP_124706385.1">
    <property type="nucleotide sequence ID" value="NZ_BGOW01000050.1"/>
</dbReference>
<protein>
    <recommendedName>
        <fullName evidence="5">5-formyltetrahydrofolate cyclo-ligase</fullName>
        <ecNumber evidence="5">6.3.3.2</ecNumber>
    </recommendedName>
</protein>
<feature type="binding site" evidence="4">
    <location>
        <begin position="132"/>
        <end position="140"/>
    </location>
    <ligand>
        <name>ATP</name>
        <dbReference type="ChEBI" id="CHEBI:30616"/>
    </ligand>
</feature>
<evidence type="ECO:0000256" key="5">
    <source>
        <dbReference type="RuleBase" id="RU361279"/>
    </source>
</evidence>
<dbReference type="EC" id="6.3.3.2" evidence="5"/>
<comment type="caution">
    <text evidence="6">The sequence shown here is derived from an EMBL/GenBank/DDBJ whole genome shotgun (WGS) entry which is preliminary data.</text>
</comment>
<reference evidence="6 7" key="1">
    <citation type="journal article" date="2019" name="Front. Microbiol.">
        <title>Genomes of Neutrophilic Sulfur-Oxidizing Chemolithoautotrophs Representing 9 Proteobacterial Species From 8 Genera.</title>
        <authorList>
            <person name="Watanabe T."/>
            <person name="Kojima H."/>
            <person name="Umezawa K."/>
            <person name="Hori C."/>
            <person name="Takasuka T.E."/>
            <person name="Kato Y."/>
            <person name="Fukui M."/>
        </authorList>
    </citation>
    <scope>NUCLEOTIDE SEQUENCE [LARGE SCALE GENOMIC DNA]</scope>
    <source>
        <strain evidence="6 7">TTN</strain>
    </source>
</reference>